<dbReference type="AlphaFoldDB" id="A0A176VQQ0"/>
<keyword evidence="3" id="KW-1185">Reference proteome</keyword>
<evidence type="ECO:0000313" key="3">
    <source>
        <dbReference type="Proteomes" id="UP000077202"/>
    </source>
</evidence>
<feature type="region of interest" description="Disordered" evidence="1">
    <location>
        <begin position="282"/>
        <end position="434"/>
    </location>
</feature>
<gene>
    <name evidence="2" type="ORF">AXG93_620s1050</name>
</gene>
<feature type="compositionally biased region" description="Basic and acidic residues" evidence="1">
    <location>
        <begin position="403"/>
        <end position="418"/>
    </location>
</feature>
<sequence>MGRMRLRQGKGTSSLDYAFGRAPSAQALLMLGFAFGGRAELRLRRSAFGGDMRFRRKDAPTRNDFGDVQDVKEKPNRARSFAATPSAEAERTKETAEDVSSPRAPSTIRERRTASAENGGIKIERTRVGVRATAEREFERAKWAVTPPRRHRIQASCGQPKCRIGKQEVREGREKKCARTCKKFDGPVHPIADGSAESAADWSVRIPARADCDEARFPPMWMKLGMSGDGTRVVAGEESTFARISTTSGAMAGQRLGAGVGKSQQNVTVASSHSRTIQKLCNRPKQKASRLVLPASSADTGRAADRRNSPSSEEDASARASERTADLPAPKARTPSEEARRPSGQGRHHAAPTSVSTTDRCFASEQVPFDDSTLGPEPSAQKKSGEEPSAQRTSGQTLSAQAELEKLATDEGRKEETRVPSAVADRVGEADLPEAKSPTALDVLAGSVAAIAVAEATRPNSRESPRISLAIEILDSEDEEDE</sequence>
<name>A0A176VQQ0_MARPO</name>
<feature type="compositionally biased region" description="Polar residues" evidence="1">
    <location>
        <begin position="390"/>
        <end position="400"/>
    </location>
</feature>
<proteinExistence type="predicted"/>
<comment type="caution">
    <text evidence="2">The sequence shown here is derived from an EMBL/GenBank/DDBJ whole genome shotgun (WGS) entry which is preliminary data.</text>
</comment>
<organism evidence="2 3">
    <name type="scientific">Marchantia polymorpha subsp. ruderalis</name>
    <dbReference type="NCBI Taxonomy" id="1480154"/>
    <lineage>
        <taxon>Eukaryota</taxon>
        <taxon>Viridiplantae</taxon>
        <taxon>Streptophyta</taxon>
        <taxon>Embryophyta</taxon>
        <taxon>Marchantiophyta</taxon>
        <taxon>Marchantiopsida</taxon>
        <taxon>Marchantiidae</taxon>
        <taxon>Marchantiales</taxon>
        <taxon>Marchantiaceae</taxon>
        <taxon>Marchantia</taxon>
    </lineage>
</organism>
<dbReference type="Proteomes" id="UP000077202">
    <property type="component" value="Unassembled WGS sequence"/>
</dbReference>
<evidence type="ECO:0000313" key="2">
    <source>
        <dbReference type="EMBL" id="OAE23238.1"/>
    </source>
</evidence>
<feature type="region of interest" description="Disordered" evidence="1">
    <location>
        <begin position="456"/>
        <end position="482"/>
    </location>
</feature>
<reference evidence="2" key="1">
    <citation type="submission" date="2016-03" db="EMBL/GenBank/DDBJ databases">
        <title>Mechanisms controlling the formation of the plant cell surface in tip-growing cells are functionally conserved among land plants.</title>
        <authorList>
            <person name="Honkanen S."/>
            <person name="Jones V.A."/>
            <person name="Morieri G."/>
            <person name="Champion C."/>
            <person name="Hetherington A.J."/>
            <person name="Kelly S."/>
            <person name="Saint-Marcoux D."/>
            <person name="Proust H."/>
            <person name="Prescott H."/>
            <person name="Dolan L."/>
        </authorList>
    </citation>
    <scope>NUCLEOTIDE SEQUENCE [LARGE SCALE GENOMIC DNA]</scope>
    <source>
        <tissue evidence="2">Whole gametophyte</tissue>
    </source>
</reference>
<evidence type="ECO:0000256" key="1">
    <source>
        <dbReference type="SAM" id="MobiDB-lite"/>
    </source>
</evidence>
<feature type="compositionally biased region" description="Basic and acidic residues" evidence="1">
    <location>
        <begin position="57"/>
        <end position="76"/>
    </location>
</feature>
<feature type="compositionally biased region" description="Basic and acidic residues" evidence="1">
    <location>
        <begin position="316"/>
        <end position="325"/>
    </location>
</feature>
<accession>A0A176VQQ0</accession>
<dbReference type="EMBL" id="LVLJ01002901">
    <property type="protein sequence ID" value="OAE23238.1"/>
    <property type="molecule type" value="Genomic_DNA"/>
</dbReference>
<protein>
    <submittedName>
        <fullName evidence="2">Uncharacterized protein</fullName>
    </submittedName>
</protein>
<feature type="region of interest" description="Disordered" evidence="1">
    <location>
        <begin position="55"/>
        <end position="122"/>
    </location>
</feature>